<proteinExistence type="predicted"/>
<evidence type="ECO:0000313" key="1">
    <source>
        <dbReference type="EMBL" id="KKO74026.1"/>
    </source>
</evidence>
<dbReference type="GeneID" id="36318895"/>
<dbReference type="VEuPathDB" id="MicrosporidiaDB:AAJ76_1350006334"/>
<name>A0A0F9W8I5_9MICR</name>
<reference evidence="1 2" key="1">
    <citation type="journal article" date="2015" name="Environ. Microbiol.">
        <title>Genome analyses suggest the presence of polyploidy and recent human-driven expansions in eight global populations of the honeybee pathogen Nosema ceranae.</title>
        <authorList>
            <person name="Pelin A."/>
            <person name="Selman M."/>
            <person name="Aris-Brosou S."/>
            <person name="Farinelli L."/>
            <person name="Corradi N."/>
        </authorList>
    </citation>
    <scope>NUCLEOTIDE SEQUENCE [LARGE SCALE GENOMIC DNA]</scope>
    <source>
        <strain evidence="1 2">PA08 1199</strain>
    </source>
</reference>
<dbReference type="RefSeq" id="XP_024329768.1">
    <property type="nucleotide sequence ID" value="XM_024473993.1"/>
</dbReference>
<dbReference type="EMBL" id="JPQZ01000135">
    <property type="protein sequence ID" value="KKO74026.1"/>
    <property type="molecule type" value="Genomic_DNA"/>
</dbReference>
<gene>
    <name evidence="1" type="ORF">AAJ76_1350006334</name>
</gene>
<dbReference type="AlphaFoldDB" id="A0A0F9W8I5"/>
<dbReference type="Proteomes" id="UP000034350">
    <property type="component" value="Unassembled WGS sequence"/>
</dbReference>
<keyword evidence="2" id="KW-1185">Reference proteome</keyword>
<comment type="caution">
    <text evidence="1">The sequence shown here is derived from an EMBL/GenBank/DDBJ whole genome shotgun (WGS) entry which is preliminary data.</text>
</comment>
<accession>A0A0F9W8I5</accession>
<protein>
    <submittedName>
        <fullName evidence="1">Uncharacterized protein</fullName>
    </submittedName>
</protein>
<organism evidence="1 2">
    <name type="scientific">Vairimorpha ceranae</name>
    <dbReference type="NCBI Taxonomy" id="40302"/>
    <lineage>
        <taxon>Eukaryota</taxon>
        <taxon>Fungi</taxon>
        <taxon>Fungi incertae sedis</taxon>
        <taxon>Microsporidia</taxon>
        <taxon>Nosematidae</taxon>
        <taxon>Vairimorpha</taxon>
    </lineage>
</organism>
<sequence length="44" mass="5148">MRYTLFFSMCMLCFGLVCIIQKYKMSSLSIITFCNSSLFYVLNS</sequence>
<evidence type="ECO:0000313" key="2">
    <source>
        <dbReference type="Proteomes" id="UP000034350"/>
    </source>
</evidence>